<evidence type="ECO:0000256" key="5">
    <source>
        <dbReference type="PROSITE-ProRule" id="PRU00169"/>
    </source>
</evidence>
<evidence type="ECO:0000256" key="1">
    <source>
        <dbReference type="ARBA" id="ARBA00022553"/>
    </source>
</evidence>
<dbReference type="InterPro" id="IPR000792">
    <property type="entry name" value="Tscrpt_reg_LuxR_C"/>
</dbReference>
<keyword evidence="3" id="KW-0238">DNA-binding</keyword>
<feature type="modified residue" description="4-aspartylphosphate" evidence="5">
    <location>
        <position position="57"/>
    </location>
</feature>
<dbReference type="InterPro" id="IPR058245">
    <property type="entry name" value="NreC/VraR/RcsB-like_REC"/>
</dbReference>
<dbReference type="InterPro" id="IPR016032">
    <property type="entry name" value="Sig_transdc_resp-reg_C-effctor"/>
</dbReference>
<evidence type="ECO:0000313" key="8">
    <source>
        <dbReference type="EMBL" id="UJF31575.1"/>
    </source>
</evidence>
<dbReference type="Gene3D" id="3.40.50.2300">
    <property type="match status" value="1"/>
</dbReference>
<dbReference type="SMART" id="SM00448">
    <property type="entry name" value="REC"/>
    <property type="match status" value="1"/>
</dbReference>
<protein>
    <submittedName>
        <fullName evidence="8">Response regulator transcription factor</fullName>
    </submittedName>
</protein>
<dbReference type="Proteomes" id="UP001649230">
    <property type="component" value="Chromosome"/>
</dbReference>
<name>A0ABY3SDL6_9BACL</name>
<dbReference type="PANTHER" id="PTHR43214:SF24">
    <property type="entry name" value="TRANSCRIPTIONAL REGULATORY PROTEIN NARL-RELATED"/>
    <property type="match status" value="1"/>
</dbReference>
<reference evidence="8 9" key="1">
    <citation type="journal article" date="2024" name="Int. J. Syst. Evol. Microbiol.">
        <title>Paenibacillus hexagrammi sp. nov., a novel bacterium isolated from the gut content of Hexagrammos agrammus.</title>
        <authorList>
            <person name="Jung H.K."/>
            <person name="Kim D.G."/>
            <person name="Zin H."/>
            <person name="Park J."/>
            <person name="Jung H."/>
            <person name="Kim Y.O."/>
            <person name="Kong H.J."/>
            <person name="Kim J.W."/>
            <person name="Kim Y.S."/>
        </authorList>
    </citation>
    <scope>NUCLEOTIDE SEQUENCE [LARGE SCALE GENOMIC DNA]</scope>
    <source>
        <strain evidence="8 9">YPD9-1</strain>
    </source>
</reference>
<dbReference type="SUPFAM" id="SSF52172">
    <property type="entry name" value="CheY-like"/>
    <property type="match status" value="1"/>
</dbReference>
<dbReference type="CDD" id="cd17535">
    <property type="entry name" value="REC_NarL-like"/>
    <property type="match status" value="1"/>
</dbReference>
<keyword evidence="2" id="KW-0805">Transcription regulation</keyword>
<dbReference type="SUPFAM" id="SSF46894">
    <property type="entry name" value="C-terminal effector domain of the bipartite response regulators"/>
    <property type="match status" value="1"/>
</dbReference>
<dbReference type="PROSITE" id="PS50043">
    <property type="entry name" value="HTH_LUXR_2"/>
    <property type="match status" value="1"/>
</dbReference>
<dbReference type="CDD" id="cd06170">
    <property type="entry name" value="LuxR_C_like"/>
    <property type="match status" value="1"/>
</dbReference>
<evidence type="ECO:0000256" key="4">
    <source>
        <dbReference type="ARBA" id="ARBA00023163"/>
    </source>
</evidence>
<keyword evidence="1 5" id="KW-0597">Phosphoprotein</keyword>
<evidence type="ECO:0000313" key="9">
    <source>
        <dbReference type="Proteomes" id="UP001649230"/>
    </source>
</evidence>
<organism evidence="8 9">
    <name type="scientific">Paenibacillus hexagrammi</name>
    <dbReference type="NCBI Taxonomy" id="2908839"/>
    <lineage>
        <taxon>Bacteria</taxon>
        <taxon>Bacillati</taxon>
        <taxon>Bacillota</taxon>
        <taxon>Bacilli</taxon>
        <taxon>Bacillales</taxon>
        <taxon>Paenibacillaceae</taxon>
        <taxon>Paenibacillus</taxon>
    </lineage>
</organism>
<dbReference type="PANTHER" id="PTHR43214">
    <property type="entry name" value="TWO-COMPONENT RESPONSE REGULATOR"/>
    <property type="match status" value="1"/>
</dbReference>
<dbReference type="InterPro" id="IPR039420">
    <property type="entry name" value="WalR-like"/>
</dbReference>
<dbReference type="Pfam" id="PF00196">
    <property type="entry name" value="GerE"/>
    <property type="match status" value="1"/>
</dbReference>
<dbReference type="PROSITE" id="PS00622">
    <property type="entry name" value="HTH_LUXR_1"/>
    <property type="match status" value="1"/>
</dbReference>
<dbReference type="Pfam" id="PF00072">
    <property type="entry name" value="Response_reg"/>
    <property type="match status" value="1"/>
</dbReference>
<sequence>MMKQLRLVIADDHPLFRHGVSTLFSTIPDLEIVGEASNGEEAVRMAAELQPDVILMDIRMPGMNGIEATKRIVSANLGVQILILTMFQDDTSVFTAMRAGARGYVLKDAEKDELLRAIRAVGSGEAIFSSGIASRMIEYFAMPRPAAREEMFPQLAQREREVLYLMADGATNAQIAQKLELSGKTVSNYVTNILNKLQVADRKEAIRLVKESRPDQGESDSYL</sequence>
<accession>A0ABY3SDL6</accession>
<evidence type="ECO:0000259" key="7">
    <source>
        <dbReference type="PROSITE" id="PS50110"/>
    </source>
</evidence>
<gene>
    <name evidence="8" type="ORF">L0M14_17365</name>
</gene>
<keyword evidence="4" id="KW-0804">Transcription</keyword>
<dbReference type="InterPro" id="IPR001789">
    <property type="entry name" value="Sig_transdc_resp-reg_receiver"/>
</dbReference>
<feature type="domain" description="HTH luxR-type" evidence="6">
    <location>
        <begin position="148"/>
        <end position="213"/>
    </location>
</feature>
<keyword evidence="9" id="KW-1185">Reference proteome</keyword>
<proteinExistence type="predicted"/>
<dbReference type="SMART" id="SM00421">
    <property type="entry name" value="HTH_LUXR"/>
    <property type="match status" value="1"/>
</dbReference>
<dbReference type="PRINTS" id="PR00038">
    <property type="entry name" value="HTHLUXR"/>
</dbReference>
<dbReference type="InterPro" id="IPR011006">
    <property type="entry name" value="CheY-like_superfamily"/>
</dbReference>
<evidence type="ECO:0000259" key="6">
    <source>
        <dbReference type="PROSITE" id="PS50043"/>
    </source>
</evidence>
<evidence type="ECO:0000256" key="2">
    <source>
        <dbReference type="ARBA" id="ARBA00023015"/>
    </source>
</evidence>
<evidence type="ECO:0000256" key="3">
    <source>
        <dbReference type="ARBA" id="ARBA00023125"/>
    </source>
</evidence>
<dbReference type="PROSITE" id="PS50110">
    <property type="entry name" value="RESPONSE_REGULATORY"/>
    <property type="match status" value="1"/>
</dbReference>
<dbReference type="RefSeq" id="WP_235117921.1">
    <property type="nucleotide sequence ID" value="NZ_CP090978.1"/>
</dbReference>
<dbReference type="EMBL" id="CP090978">
    <property type="protein sequence ID" value="UJF31575.1"/>
    <property type="molecule type" value="Genomic_DNA"/>
</dbReference>
<feature type="domain" description="Response regulatory" evidence="7">
    <location>
        <begin position="6"/>
        <end position="122"/>
    </location>
</feature>